<evidence type="ECO:0000313" key="6">
    <source>
        <dbReference type="EMBL" id="UTW08462.1"/>
    </source>
</evidence>
<dbReference type="PANTHER" id="PTHR30055:SF234">
    <property type="entry name" value="HTH-TYPE TRANSCRIPTIONAL REGULATOR BETI"/>
    <property type="match status" value="1"/>
</dbReference>
<dbReference type="Gene3D" id="1.10.10.60">
    <property type="entry name" value="Homeodomain-like"/>
    <property type="match status" value="1"/>
</dbReference>
<dbReference type="PROSITE" id="PS50977">
    <property type="entry name" value="HTH_TETR_2"/>
    <property type="match status" value="1"/>
</dbReference>
<dbReference type="InterPro" id="IPR001647">
    <property type="entry name" value="HTH_TetR"/>
</dbReference>
<evidence type="ECO:0000259" key="5">
    <source>
        <dbReference type="PROSITE" id="PS50977"/>
    </source>
</evidence>
<dbReference type="InterPro" id="IPR050109">
    <property type="entry name" value="HTH-type_TetR-like_transc_reg"/>
</dbReference>
<organism evidence="6 7">
    <name type="scientific">Pseudomonas benzenivorans</name>
    <dbReference type="NCBI Taxonomy" id="556533"/>
    <lineage>
        <taxon>Bacteria</taxon>
        <taxon>Pseudomonadati</taxon>
        <taxon>Pseudomonadota</taxon>
        <taxon>Gammaproteobacteria</taxon>
        <taxon>Pseudomonadales</taxon>
        <taxon>Pseudomonadaceae</taxon>
        <taxon>Pseudomonas</taxon>
    </lineage>
</organism>
<dbReference type="InterPro" id="IPR036271">
    <property type="entry name" value="Tet_transcr_reg_TetR-rel_C_sf"/>
</dbReference>
<keyword evidence="1" id="KW-0805">Transcription regulation</keyword>
<evidence type="ECO:0000313" key="7">
    <source>
        <dbReference type="Proteomes" id="UP001059672"/>
    </source>
</evidence>
<dbReference type="PANTHER" id="PTHR30055">
    <property type="entry name" value="HTH-TYPE TRANSCRIPTIONAL REGULATOR RUTR"/>
    <property type="match status" value="1"/>
</dbReference>
<dbReference type="EMBL" id="CP073346">
    <property type="protein sequence ID" value="UTW08462.1"/>
    <property type="molecule type" value="Genomic_DNA"/>
</dbReference>
<feature type="DNA-binding region" description="H-T-H motif" evidence="4">
    <location>
        <begin position="35"/>
        <end position="54"/>
    </location>
</feature>
<dbReference type="InterPro" id="IPR009057">
    <property type="entry name" value="Homeodomain-like_sf"/>
</dbReference>
<accession>A0ABY5HAP6</accession>
<reference evidence="6" key="1">
    <citation type="submission" date="2021-04" db="EMBL/GenBank/DDBJ databases">
        <title>Oceanospirillales bacteria with DddD are important DMSP degraders in coastal seawater.</title>
        <authorList>
            <person name="Liu J."/>
        </authorList>
    </citation>
    <scope>NUCLEOTIDE SEQUENCE</scope>
    <source>
        <strain evidence="6">D13-4</strain>
    </source>
</reference>
<dbReference type="Pfam" id="PF00440">
    <property type="entry name" value="TetR_N"/>
    <property type="match status" value="1"/>
</dbReference>
<gene>
    <name evidence="6" type="ORF">KDW96_03810</name>
</gene>
<keyword evidence="3" id="KW-0804">Transcription</keyword>
<evidence type="ECO:0000256" key="4">
    <source>
        <dbReference type="PROSITE-ProRule" id="PRU00335"/>
    </source>
</evidence>
<dbReference type="SUPFAM" id="SSF48498">
    <property type="entry name" value="Tetracyclin repressor-like, C-terminal domain"/>
    <property type="match status" value="1"/>
</dbReference>
<name>A0ABY5HAP6_9PSED</name>
<sequence length="220" mass="25124">MTVPSRKSRQFELRGQEILDAALALFQSDTWEEVTVAEIAQQAEVGKGTIYKHFSSKDEIYAQLAMNFQRQILVQFAKVDTRLPVIDRFRQYLKAAWEVHLSSQELHRVFLYCSRAGFRSRLQATTLTELEGIEYQLSLPTQQLVALGMEQGIFPRKPLPLLLFGAQSAFWGAIQLVWSGYLGDIDQSDYLEELTTFILAGLIYHDQPIDAQRLPSRPPS</sequence>
<evidence type="ECO:0000256" key="1">
    <source>
        <dbReference type="ARBA" id="ARBA00023015"/>
    </source>
</evidence>
<protein>
    <submittedName>
        <fullName evidence="6">TetR/AcrR family transcriptional regulator</fullName>
    </submittedName>
</protein>
<keyword evidence="2 4" id="KW-0238">DNA-binding</keyword>
<dbReference type="Proteomes" id="UP001059672">
    <property type="component" value="Chromosome"/>
</dbReference>
<evidence type="ECO:0000256" key="2">
    <source>
        <dbReference type="ARBA" id="ARBA00023125"/>
    </source>
</evidence>
<evidence type="ECO:0000256" key="3">
    <source>
        <dbReference type="ARBA" id="ARBA00023163"/>
    </source>
</evidence>
<proteinExistence type="predicted"/>
<dbReference type="Gene3D" id="1.10.357.10">
    <property type="entry name" value="Tetracycline Repressor, domain 2"/>
    <property type="match status" value="1"/>
</dbReference>
<dbReference type="SUPFAM" id="SSF46689">
    <property type="entry name" value="Homeodomain-like"/>
    <property type="match status" value="1"/>
</dbReference>
<dbReference type="PRINTS" id="PR00455">
    <property type="entry name" value="HTHTETR"/>
</dbReference>
<feature type="domain" description="HTH tetR-type" evidence="5">
    <location>
        <begin position="12"/>
        <end position="72"/>
    </location>
</feature>
<keyword evidence="7" id="KW-1185">Reference proteome</keyword>
<dbReference type="RefSeq" id="WP_255839099.1">
    <property type="nucleotide sequence ID" value="NZ_CP073346.1"/>
</dbReference>